<dbReference type="RefSeq" id="XP_009066728.1">
    <property type="nucleotide sequence ID" value="XM_009068480.1"/>
</dbReference>
<feature type="compositionally biased region" description="Polar residues" evidence="1">
    <location>
        <begin position="167"/>
        <end position="190"/>
    </location>
</feature>
<dbReference type="CTD" id="20250291"/>
<protein>
    <submittedName>
        <fullName evidence="2">Uncharacterized protein</fullName>
    </submittedName>
</protein>
<dbReference type="OMA" id="ESCLPWE"/>
<feature type="compositionally biased region" description="Polar residues" evidence="1">
    <location>
        <begin position="534"/>
        <end position="544"/>
    </location>
</feature>
<sequence length="598" mass="68202">MMTQNSPEPHPLTRLNVTQHDKIWEREQPRNFFGFNTNDIAFSPPLKHITPDTAKELWENFDPLDALDSGSESSCDTMIMMNTEEEQRNELSIQRSNQSYEQRKQIERNYKYGPHILPTLEEDDTAIDEGYGTDNRTNTSASFSSPLSSSLSSLSTSESTSSNGSLPRQQTTQMSKTPQITSNGRVTVNNRPIMPVRKVTQNVDRQENSQSLEERLRALTTIEEEDSNQSDQEKPSRPQNLRGSFQKRDFRRSGGQSANRSGPIQYNGTVSQKDKEGVFRAVPVQVGQGQDQKLPNEYHGSSGNMPTSPTSRQEWINRVEKMGYVPHSDVKYYDTLWNDKNIQMGMSDKCNDTKRIPVLNDDVESDMIMKPKQSHMVSMPDLRFDRQQHPPVIYSNDTPVKMRQKTPARRDRYSWDCNNSSHPELTNQIANIESCDSPRLQDQLRAMSELSLGIKKPLYASSADIYKLFQGQGQNQYGLPQGRNSSHRHSFHTVPSSQSWMQTIPQSTEEVKMRLRSGSGSSKRPPQKPMRVSYDQSYGPSSSVRDMPSFVPDGRNENNMGLGLPYFLQMPLLTYSVHFDTIKQIYFFLSGRIKSQAH</sequence>
<dbReference type="OrthoDB" id="6109158at2759"/>
<dbReference type="Proteomes" id="UP000030746">
    <property type="component" value="Unassembled WGS sequence"/>
</dbReference>
<feature type="compositionally biased region" description="Basic and acidic residues" evidence="1">
    <location>
        <begin position="204"/>
        <end position="217"/>
    </location>
</feature>
<proteinExistence type="predicted"/>
<keyword evidence="3" id="KW-1185">Reference proteome</keyword>
<feature type="compositionally biased region" description="Polar residues" evidence="1">
    <location>
        <begin position="254"/>
        <end position="271"/>
    </location>
</feature>
<evidence type="ECO:0000313" key="3">
    <source>
        <dbReference type="Proteomes" id="UP000030746"/>
    </source>
</evidence>
<dbReference type="EMBL" id="KB203855">
    <property type="protein sequence ID" value="ESO82535.1"/>
    <property type="molecule type" value="Genomic_DNA"/>
</dbReference>
<feature type="compositionally biased region" description="Polar residues" evidence="1">
    <location>
        <begin position="287"/>
        <end position="311"/>
    </location>
</feature>
<dbReference type="HOGENOM" id="CLU_456562_0_0_1"/>
<evidence type="ECO:0000313" key="2">
    <source>
        <dbReference type="EMBL" id="ESO82535.1"/>
    </source>
</evidence>
<feature type="region of interest" description="Disordered" evidence="1">
    <location>
        <begin position="476"/>
        <end position="499"/>
    </location>
</feature>
<feature type="region of interest" description="Disordered" evidence="1">
    <location>
        <begin position="511"/>
        <end position="549"/>
    </location>
</feature>
<accession>V3ZJI8</accession>
<feature type="region of interest" description="Disordered" evidence="1">
    <location>
        <begin position="286"/>
        <end position="311"/>
    </location>
</feature>
<reference evidence="2 3" key="1">
    <citation type="journal article" date="2013" name="Nature">
        <title>Insights into bilaterian evolution from three spiralian genomes.</title>
        <authorList>
            <person name="Simakov O."/>
            <person name="Marletaz F."/>
            <person name="Cho S.J."/>
            <person name="Edsinger-Gonzales E."/>
            <person name="Havlak P."/>
            <person name="Hellsten U."/>
            <person name="Kuo D.H."/>
            <person name="Larsson T."/>
            <person name="Lv J."/>
            <person name="Arendt D."/>
            <person name="Savage R."/>
            <person name="Osoegawa K."/>
            <person name="de Jong P."/>
            <person name="Grimwood J."/>
            <person name="Chapman J.A."/>
            <person name="Shapiro H."/>
            <person name="Aerts A."/>
            <person name="Otillar R.P."/>
            <person name="Terry A.Y."/>
            <person name="Boore J.L."/>
            <person name="Grigoriev I.V."/>
            <person name="Lindberg D.R."/>
            <person name="Seaver E.C."/>
            <person name="Weisblat D.A."/>
            <person name="Putnam N.H."/>
            <person name="Rokhsar D.S."/>
        </authorList>
    </citation>
    <scope>NUCLEOTIDE SEQUENCE [LARGE SCALE GENOMIC DNA]</scope>
</reference>
<feature type="region of interest" description="Disordered" evidence="1">
    <location>
        <begin position="126"/>
        <end position="274"/>
    </location>
</feature>
<organism evidence="2 3">
    <name type="scientific">Lottia gigantea</name>
    <name type="common">Giant owl limpet</name>
    <dbReference type="NCBI Taxonomy" id="225164"/>
    <lineage>
        <taxon>Eukaryota</taxon>
        <taxon>Metazoa</taxon>
        <taxon>Spiralia</taxon>
        <taxon>Lophotrochozoa</taxon>
        <taxon>Mollusca</taxon>
        <taxon>Gastropoda</taxon>
        <taxon>Patellogastropoda</taxon>
        <taxon>Lottioidea</taxon>
        <taxon>Lottiidae</taxon>
        <taxon>Lottia</taxon>
    </lineage>
</organism>
<evidence type="ECO:0000256" key="1">
    <source>
        <dbReference type="SAM" id="MobiDB-lite"/>
    </source>
</evidence>
<dbReference type="GeneID" id="20250291"/>
<dbReference type="KEGG" id="lgi:LOTGIDRAFT_236927"/>
<dbReference type="AlphaFoldDB" id="V3ZJI8"/>
<gene>
    <name evidence="2" type="ORF">LOTGIDRAFT_236927</name>
</gene>
<name>V3ZJI8_LOTGI</name>
<feature type="compositionally biased region" description="Low complexity" evidence="1">
    <location>
        <begin position="137"/>
        <end position="166"/>
    </location>
</feature>